<accession>A7S0Z7</accession>
<dbReference type="AlphaFoldDB" id="A7S0Z7"/>
<evidence type="ECO:0000313" key="3">
    <source>
        <dbReference type="Proteomes" id="UP000001593"/>
    </source>
</evidence>
<dbReference type="PANTHER" id="PTHR36694:SF11">
    <property type="entry name" value="LP21121P-RELATED"/>
    <property type="match status" value="1"/>
</dbReference>
<protein>
    <submittedName>
        <fullName evidence="2">Uncharacterized protein</fullName>
    </submittedName>
</protein>
<keyword evidence="1" id="KW-0472">Membrane</keyword>
<keyword evidence="1" id="KW-1133">Transmembrane helix</keyword>
<evidence type="ECO:0000256" key="1">
    <source>
        <dbReference type="SAM" id="Phobius"/>
    </source>
</evidence>
<feature type="transmembrane region" description="Helical" evidence="1">
    <location>
        <begin position="75"/>
        <end position="95"/>
    </location>
</feature>
<dbReference type="Proteomes" id="UP000001593">
    <property type="component" value="Unassembled WGS sequence"/>
</dbReference>
<keyword evidence="3" id="KW-1185">Reference proteome</keyword>
<gene>
    <name evidence="2" type="ORF">NEMVEDRAFT_v1g242085</name>
</gene>
<organism evidence="2 3">
    <name type="scientific">Nematostella vectensis</name>
    <name type="common">Starlet sea anemone</name>
    <dbReference type="NCBI Taxonomy" id="45351"/>
    <lineage>
        <taxon>Eukaryota</taxon>
        <taxon>Metazoa</taxon>
        <taxon>Cnidaria</taxon>
        <taxon>Anthozoa</taxon>
        <taxon>Hexacorallia</taxon>
        <taxon>Actiniaria</taxon>
        <taxon>Edwardsiidae</taxon>
        <taxon>Nematostella</taxon>
    </lineage>
</organism>
<keyword evidence="1" id="KW-0812">Transmembrane</keyword>
<name>A7S0Z7_NEMVE</name>
<dbReference type="HOGENOM" id="CLU_1181443_0_0_1"/>
<feature type="transmembrane region" description="Helical" evidence="1">
    <location>
        <begin position="194"/>
        <end position="215"/>
    </location>
</feature>
<feature type="transmembrane region" description="Helical" evidence="1">
    <location>
        <begin position="129"/>
        <end position="150"/>
    </location>
</feature>
<dbReference type="InParanoid" id="A7S0Z7"/>
<feature type="transmembrane region" description="Helical" evidence="1">
    <location>
        <begin position="157"/>
        <end position="182"/>
    </location>
</feature>
<sequence length="235" mass="26316">MANYKDVPITAVLPLLAANKVIRTSLESSEKLNGAYIFLALIFSLRRKGSVFYSTRLNRKTRKMPLLLEHCGMNLRSASITIAILSMFFTGYRVIKDAVMIVALKDIEDDAKQSSDDLPRHAIPTLLQVLYMGISVAGLMCICSFLLLMGTWKKIHLLVYVWIPVSVIYILVDLSVIIYLGVTYVDVSTVAVTIGIACVWYGVHIYCILVVILFFKTSTGRYFPGSDYENINVIT</sequence>
<dbReference type="PANTHER" id="PTHR36694">
    <property type="entry name" value="PASIFLORA 1, ISOFORM A-RELATED"/>
    <property type="match status" value="1"/>
</dbReference>
<evidence type="ECO:0000313" key="2">
    <source>
        <dbReference type="EMBL" id="EDO42669.1"/>
    </source>
</evidence>
<reference evidence="2 3" key="1">
    <citation type="journal article" date="2007" name="Science">
        <title>Sea anemone genome reveals ancestral eumetazoan gene repertoire and genomic organization.</title>
        <authorList>
            <person name="Putnam N.H."/>
            <person name="Srivastava M."/>
            <person name="Hellsten U."/>
            <person name="Dirks B."/>
            <person name="Chapman J."/>
            <person name="Salamov A."/>
            <person name="Terry A."/>
            <person name="Shapiro H."/>
            <person name="Lindquist E."/>
            <person name="Kapitonov V.V."/>
            <person name="Jurka J."/>
            <person name="Genikhovich G."/>
            <person name="Grigoriev I.V."/>
            <person name="Lucas S.M."/>
            <person name="Steele R.E."/>
            <person name="Finnerty J.R."/>
            <person name="Technau U."/>
            <person name="Martindale M.Q."/>
            <person name="Rokhsar D.S."/>
        </authorList>
    </citation>
    <scope>NUCLEOTIDE SEQUENCE [LARGE SCALE GENOMIC DNA]</scope>
    <source>
        <strain evidence="3">CH2 X CH6</strain>
    </source>
</reference>
<dbReference type="EMBL" id="DS469562">
    <property type="protein sequence ID" value="EDO42669.1"/>
    <property type="molecule type" value="Genomic_DNA"/>
</dbReference>
<proteinExistence type="predicted"/>